<dbReference type="EMBL" id="JADGJD010002662">
    <property type="protein sequence ID" value="KAJ3030032.1"/>
    <property type="molecule type" value="Genomic_DNA"/>
</dbReference>
<sequence length="161" mass="18408">MKFKRTCNNQHATYRDDQARQAIPRQKLDDIAKEMSSLALHGNTTSRTPSKHPKYPPTPIAPPQTRKDPAKSNEGDVPLAAESQGGREARVDDEWNEEDYEEVHAEDSEEEEGWDEEEGEVVKKKKKKKVEMYEEEEEDAEGWDGSLPSLEKVVKECTDVH</sequence>
<reference evidence="2" key="1">
    <citation type="submission" date="2020-05" db="EMBL/GenBank/DDBJ databases">
        <title>Phylogenomic resolution of chytrid fungi.</title>
        <authorList>
            <person name="Stajich J.E."/>
            <person name="Amses K."/>
            <person name="Simmons R."/>
            <person name="Seto K."/>
            <person name="Myers J."/>
            <person name="Bonds A."/>
            <person name="Quandt C.A."/>
            <person name="Barry K."/>
            <person name="Liu P."/>
            <person name="Grigoriev I."/>
            <person name="Longcore J.E."/>
            <person name="James T.Y."/>
        </authorList>
    </citation>
    <scope>NUCLEOTIDE SEQUENCE</scope>
    <source>
        <strain evidence="2">JEL0318</strain>
    </source>
</reference>
<evidence type="ECO:0000313" key="3">
    <source>
        <dbReference type="Proteomes" id="UP001212841"/>
    </source>
</evidence>
<dbReference type="Proteomes" id="UP001212841">
    <property type="component" value="Unassembled WGS sequence"/>
</dbReference>
<organism evidence="2 3">
    <name type="scientific">Rhizophlyctis rosea</name>
    <dbReference type="NCBI Taxonomy" id="64517"/>
    <lineage>
        <taxon>Eukaryota</taxon>
        <taxon>Fungi</taxon>
        <taxon>Fungi incertae sedis</taxon>
        <taxon>Chytridiomycota</taxon>
        <taxon>Chytridiomycota incertae sedis</taxon>
        <taxon>Chytridiomycetes</taxon>
        <taxon>Rhizophlyctidales</taxon>
        <taxon>Rhizophlyctidaceae</taxon>
        <taxon>Rhizophlyctis</taxon>
    </lineage>
</organism>
<feature type="non-terminal residue" evidence="2">
    <location>
        <position position="161"/>
    </location>
</feature>
<evidence type="ECO:0000256" key="1">
    <source>
        <dbReference type="SAM" id="MobiDB-lite"/>
    </source>
</evidence>
<feature type="region of interest" description="Disordered" evidence="1">
    <location>
        <begin position="1"/>
        <end position="126"/>
    </location>
</feature>
<feature type="compositionally biased region" description="Polar residues" evidence="1">
    <location>
        <begin position="1"/>
        <end position="12"/>
    </location>
</feature>
<dbReference type="AlphaFoldDB" id="A0AAD5WYU2"/>
<feature type="compositionally biased region" description="Basic and acidic residues" evidence="1">
    <location>
        <begin position="65"/>
        <end position="74"/>
    </location>
</feature>
<protein>
    <submittedName>
        <fullName evidence="2">Uncharacterized protein</fullName>
    </submittedName>
</protein>
<feature type="compositionally biased region" description="Acidic residues" evidence="1">
    <location>
        <begin position="107"/>
        <end position="119"/>
    </location>
</feature>
<gene>
    <name evidence="2" type="ORF">HK097_005684</name>
</gene>
<accession>A0AAD5WYU2</accession>
<keyword evidence="3" id="KW-1185">Reference proteome</keyword>
<proteinExistence type="predicted"/>
<name>A0AAD5WYU2_9FUNG</name>
<evidence type="ECO:0000313" key="2">
    <source>
        <dbReference type="EMBL" id="KAJ3030032.1"/>
    </source>
</evidence>
<comment type="caution">
    <text evidence="2">The sequence shown here is derived from an EMBL/GenBank/DDBJ whole genome shotgun (WGS) entry which is preliminary data.</text>
</comment>